<organism evidence="2 3">
    <name type="scientific">Miscanthus lutarioriparius</name>
    <dbReference type="NCBI Taxonomy" id="422564"/>
    <lineage>
        <taxon>Eukaryota</taxon>
        <taxon>Viridiplantae</taxon>
        <taxon>Streptophyta</taxon>
        <taxon>Embryophyta</taxon>
        <taxon>Tracheophyta</taxon>
        <taxon>Spermatophyta</taxon>
        <taxon>Magnoliopsida</taxon>
        <taxon>Liliopsida</taxon>
        <taxon>Poales</taxon>
        <taxon>Poaceae</taxon>
        <taxon>PACMAD clade</taxon>
        <taxon>Panicoideae</taxon>
        <taxon>Andropogonodae</taxon>
        <taxon>Andropogoneae</taxon>
        <taxon>Saccharinae</taxon>
        <taxon>Miscanthus</taxon>
    </lineage>
</organism>
<protein>
    <submittedName>
        <fullName evidence="2">Uncharacterized protein</fullName>
    </submittedName>
</protein>
<proteinExistence type="predicted"/>
<feature type="chain" id="PRO_5032639838" evidence="1">
    <location>
        <begin position="20"/>
        <end position="182"/>
    </location>
</feature>
<keyword evidence="1" id="KW-0732">Signal</keyword>
<accession>A0A811PBQ4</accession>
<comment type="caution">
    <text evidence="2">The sequence shown here is derived from an EMBL/GenBank/DDBJ whole genome shotgun (WGS) entry which is preliminary data.</text>
</comment>
<evidence type="ECO:0000313" key="3">
    <source>
        <dbReference type="Proteomes" id="UP000604825"/>
    </source>
</evidence>
<feature type="signal peptide" evidence="1">
    <location>
        <begin position="1"/>
        <end position="19"/>
    </location>
</feature>
<dbReference type="AlphaFoldDB" id="A0A811PBQ4"/>
<dbReference type="EMBL" id="CAJGYO010000006">
    <property type="protein sequence ID" value="CAD6239344.1"/>
    <property type="molecule type" value="Genomic_DNA"/>
</dbReference>
<evidence type="ECO:0000313" key="2">
    <source>
        <dbReference type="EMBL" id="CAD6239344.1"/>
    </source>
</evidence>
<evidence type="ECO:0000256" key="1">
    <source>
        <dbReference type="SAM" id="SignalP"/>
    </source>
</evidence>
<sequence length="182" mass="19302">MPSLCITGLLLLLAAHSHAAAVGLATPVEYEYHSYAVTPLSPHTYSAPAADDVPHAQEDVAASSSALHVRLVHRDSFAVNATPAQLLARRLQRDELRAAWIIWKAAANGTPVVGLSSGRGLVGAVGSWRRWGVHRQDRGGHAGHRGAAGADTDMASRGCDVPCVVLSRSRARVRPAVLRRDS</sequence>
<keyword evidence="3" id="KW-1185">Reference proteome</keyword>
<gene>
    <name evidence="2" type="ORF">NCGR_LOCUS26318</name>
</gene>
<name>A0A811PBQ4_9POAL</name>
<dbReference type="Proteomes" id="UP000604825">
    <property type="component" value="Unassembled WGS sequence"/>
</dbReference>
<reference evidence="2" key="1">
    <citation type="submission" date="2020-10" db="EMBL/GenBank/DDBJ databases">
        <authorList>
            <person name="Han B."/>
            <person name="Lu T."/>
            <person name="Zhao Q."/>
            <person name="Huang X."/>
            <person name="Zhao Y."/>
        </authorList>
    </citation>
    <scope>NUCLEOTIDE SEQUENCE</scope>
</reference>